<dbReference type="GeneID" id="30996749"/>
<evidence type="ECO:0000313" key="13">
    <source>
        <dbReference type="EMBL" id="ODV67708.1"/>
    </source>
</evidence>
<dbReference type="PRINTS" id="PR01550">
    <property type="entry name" value="TOP6AFAMILY"/>
</dbReference>
<sequence>MVPTTINTIKIMKIAKNAHLAPPDPDQESRKFSSIIKLISYLARKLPSGKITTKRDFHYQDVNLFQNQEYSNSIIDLFSTSLNISTQENLLIYSSQKGLCYGNCKFSLNNQWFDLTYNSAPILIPHILSNHILTFTHPPIAIIIIEKDAVFKSFTTYLTEFSPSSNFLVVTGKGFPDKLTKKFIELSSANLNIPILTFVDSDVYGLSIFKNYMFSNSAYLENIILAGVFLLEYTDGWLNITSLDLRRMIGLVKSTSLQTHLHKELVKLHRELTRSLLLLKKSEMNVINHNCSHYIFSKSLEYLKK</sequence>
<comment type="similarity">
    <text evidence="3 10">Belongs to the TOP6A family.</text>
</comment>
<evidence type="ECO:0000256" key="7">
    <source>
        <dbReference type="ARBA" id="ARBA00023029"/>
    </source>
</evidence>
<dbReference type="AlphaFoldDB" id="A0A1E4RKA6"/>
<dbReference type="GO" id="GO:0003677">
    <property type="term" value="F:DNA binding"/>
    <property type="evidence" value="ECO:0007669"/>
    <property type="project" value="UniProtKB-UniRule"/>
</dbReference>
<keyword evidence="7 10" id="KW-0799">Topoisomerase</keyword>
<feature type="domain" description="Topoisomerase 6 subunit A/Spo11 TOPRIM" evidence="12">
    <location>
        <begin position="142"/>
        <end position="219"/>
    </location>
</feature>
<evidence type="ECO:0000256" key="2">
    <source>
        <dbReference type="ARBA" id="ARBA00001946"/>
    </source>
</evidence>
<keyword evidence="5" id="KW-0479">Metal-binding</keyword>
<protein>
    <recommendedName>
        <fullName evidence="4">DNA topoisomerase (ATP-hydrolyzing)</fullName>
        <ecNumber evidence="4">5.6.2.2</ecNumber>
    </recommendedName>
</protein>
<dbReference type="InterPro" id="IPR013049">
    <property type="entry name" value="Spo11/TopoVI_A_N"/>
</dbReference>
<feature type="domain" description="Spo11/DNA topoisomerase VI subunit A N-terminal" evidence="11">
    <location>
        <begin position="30"/>
        <end position="91"/>
    </location>
</feature>
<evidence type="ECO:0000256" key="9">
    <source>
        <dbReference type="ARBA" id="ARBA00023235"/>
    </source>
</evidence>
<name>A0A1E4RKA6_9ASCO</name>
<dbReference type="GO" id="GO:0003918">
    <property type="term" value="F:DNA topoisomerase type II (double strand cut, ATP-hydrolyzing) activity"/>
    <property type="evidence" value="ECO:0007669"/>
    <property type="project" value="UniProtKB-UniRule"/>
</dbReference>
<dbReference type="GO" id="GO:0005524">
    <property type="term" value="F:ATP binding"/>
    <property type="evidence" value="ECO:0007669"/>
    <property type="project" value="InterPro"/>
</dbReference>
<evidence type="ECO:0000256" key="6">
    <source>
        <dbReference type="ARBA" id="ARBA00022842"/>
    </source>
</evidence>
<dbReference type="Proteomes" id="UP000095085">
    <property type="component" value="Unassembled WGS sequence"/>
</dbReference>
<dbReference type="GO" id="GO:0042138">
    <property type="term" value="P:meiotic DNA double-strand break formation"/>
    <property type="evidence" value="ECO:0007669"/>
    <property type="project" value="TreeGrafter"/>
</dbReference>
<dbReference type="GO" id="GO:0000228">
    <property type="term" value="C:nuclear chromosome"/>
    <property type="evidence" value="ECO:0007669"/>
    <property type="project" value="TreeGrafter"/>
</dbReference>
<organism evidence="13 14">
    <name type="scientific">Hyphopichia burtonii NRRL Y-1933</name>
    <dbReference type="NCBI Taxonomy" id="984485"/>
    <lineage>
        <taxon>Eukaryota</taxon>
        <taxon>Fungi</taxon>
        <taxon>Dikarya</taxon>
        <taxon>Ascomycota</taxon>
        <taxon>Saccharomycotina</taxon>
        <taxon>Pichiomycetes</taxon>
        <taxon>Debaryomycetaceae</taxon>
        <taxon>Hyphopichia</taxon>
    </lineage>
</organism>
<dbReference type="GO" id="GO:0000706">
    <property type="term" value="P:meiotic DNA double-strand break processing"/>
    <property type="evidence" value="ECO:0007669"/>
    <property type="project" value="TreeGrafter"/>
</dbReference>
<dbReference type="Pfam" id="PF21180">
    <property type="entry name" value="TOP6A-Spo11_Toprim"/>
    <property type="match status" value="1"/>
</dbReference>
<dbReference type="InterPro" id="IPR034136">
    <property type="entry name" value="TOPRIM_Topo6A/Spo11"/>
</dbReference>
<evidence type="ECO:0000256" key="5">
    <source>
        <dbReference type="ARBA" id="ARBA00022723"/>
    </source>
</evidence>
<dbReference type="GO" id="GO:0046872">
    <property type="term" value="F:metal ion binding"/>
    <property type="evidence" value="ECO:0007669"/>
    <property type="project" value="UniProtKB-KW"/>
</dbReference>
<evidence type="ECO:0000256" key="4">
    <source>
        <dbReference type="ARBA" id="ARBA00012895"/>
    </source>
</evidence>
<evidence type="ECO:0000256" key="3">
    <source>
        <dbReference type="ARBA" id="ARBA00006559"/>
    </source>
</evidence>
<dbReference type="InterPro" id="IPR002815">
    <property type="entry name" value="Spo11/TopoVI_A"/>
</dbReference>
<dbReference type="GO" id="GO:0007131">
    <property type="term" value="P:reciprocal meiotic recombination"/>
    <property type="evidence" value="ECO:0007669"/>
    <property type="project" value="TreeGrafter"/>
</dbReference>
<reference evidence="14" key="1">
    <citation type="submission" date="2016-05" db="EMBL/GenBank/DDBJ databases">
        <title>Comparative genomics of biotechnologically important yeasts.</title>
        <authorList>
            <consortium name="DOE Joint Genome Institute"/>
            <person name="Riley R."/>
            <person name="Haridas S."/>
            <person name="Wolfe K.H."/>
            <person name="Lopes M.R."/>
            <person name="Hittinger C.T."/>
            <person name="Goker M."/>
            <person name="Salamov A."/>
            <person name="Wisecaver J."/>
            <person name="Long T.M."/>
            <person name="Aerts A.L."/>
            <person name="Barry K."/>
            <person name="Choi C."/>
            <person name="Clum A."/>
            <person name="Coughlan A.Y."/>
            <person name="Deshpande S."/>
            <person name="Douglass A.P."/>
            <person name="Hanson S.J."/>
            <person name="Klenk H.-P."/>
            <person name="Labutti K."/>
            <person name="Lapidus A."/>
            <person name="Lindquist E."/>
            <person name="Lipzen A."/>
            <person name="Meier-Kolthoff J.P."/>
            <person name="Ohm R.A."/>
            <person name="Otillar R.P."/>
            <person name="Pangilinan J."/>
            <person name="Peng Y."/>
            <person name="Rokas A."/>
            <person name="Rosa C.A."/>
            <person name="Scheuner C."/>
            <person name="Sibirny A.A."/>
            <person name="Slot J.C."/>
            <person name="Stielow J.B."/>
            <person name="Sun H."/>
            <person name="Kurtzman C.P."/>
            <person name="Blackwell M."/>
            <person name="Grigoriev I.V."/>
            <person name="Jeffries T.W."/>
        </authorList>
    </citation>
    <scope>NUCLEOTIDE SEQUENCE [LARGE SCALE GENOMIC DNA]</scope>
    <source>
        <strain evidence="14">NRRL Y-1933</strain>
    </source>
</reference>
<accession>A0A1E4RKA6</accession>
<keyword evidence="14" id="KW-1185">Reference proteome</keyword>
<dbReference type="STRING" id="984485.A0A1E4RKA6"/>
<evidence type="ECO:0000256" key="8">
    <source>
        <dbReference type="ARBA" id="ARBA00023125"/>
    </source>
</evidence>
<keyword evidence="9 10" id="KW-0413">Isomerase</keyword>
<dbReference type="Pfam" id="PF04406">
    <property type="entry name" value="TP6A_N"/>
    <property type="match status" value="1"/>
</dbReference>
<feature type="active site" description="O-(5'-phospho-DNA)-tyrosine intermediate" evidence="10">
    <location>
        <position position="59"/>
    </location>
</feature>
<dbReference type="PROSITE" id="PS52041">
    <property type="entry name" value="TOPO_IIB"/>
    <property type="match status" value="1"/>
</dbReference>
<keyword evidence="6" id="KW-0460">Magnesium</keyword>
<dbReference type="InterPro" id="IPR036388">
    <property type="entry name" value="WH-like_DNA-bd_sf"/>
</dbReference>
<dbReference type="EC" id="5.6.2.2" evidence="4"/>
<dbReference type="Gene3D" id="1.10.10.10">
    <property type="entry name" value="Winged helix-like DNA-binding domain superfamily/Winged helix DNA-binding domain"/>
    <property type="match status" value="1"/>
</dbReference>
<dbReference type="InterPro" id="IPR036078">
    <property type="entry name" value="Spo11/TopoVI_A_sf"/>
</dbReference>
<evidence type="ECO:0000256" key="10">
    <source>
        <dbReference type="PROSITE-ProRule" id="PRU01385"/>
    </source>
</evidence>
<dbReference type="EMBL" id="KV454540">
    <property type="protein sequence ID" value="ODV67708.1"/>
    <property type="molecule type" value="Genomic_DNA"/>
</dbReference>
<comment type="catalytic activity">
    <reaction evidence="1 10">
        <text>ATP-dependent breakage, passage and rejoining of double-stranded DNA.</text>
        <dbReference type="EC" id="5.6.2.2"/>
    </reaction>
</comment>
<dbReference type="RefSeq" id="XP_020076775.1">
    <property type="nucleotide sequence ID" value="XM_020222200.1"/>
</dbReference>
<evidence type="ECO:0000256" key="1">
    <source>
        <dbReference type="ARBA" id="ARBA00000185"/>
    </source>
</evidence>
<dbReference type="Gene3D" id="3.40.1360.10">
    <property type="match status" value="1"/>
</dbReference>
<dbReference type="PANTHER" id="PTHR10848:SF0">
    <property type="entry name" value="MEIOTIC RECOMBINATION PROTEIN SPO11"/>
    <property type="match status" value="1"/>
</dbReference>
<dbReference type="SUPFAM" id="SSF56726">
    <property type="entry name" value="DNA topoisomerase IV, alpha subunit"/>
    <property type="match status" value="1"/>
</dbReference>
<gene>
    <name evidence="13" type="ORF">HYPBUDRAFT_156465</name>
</gene>
<proteinExistence type="inferred from homology"/>
<evidence type="ECO:0000259" key="12">
    <source>
        <dbReference type="Pfam" id="PF21180"/>
    </source>
</evidence>
<dbReference type="PANTHER" id="PTHR10848">
    <property type="entry name" value="MEIOTIC RECOMBINATION PROTEIN SPO11"/>
    <property type="match status" value="1"/>
</dbReference>
<keyword evidence="8 10" id="KW-0238">DNA-binding</keyword>
<comment type="cofactor">
    <cofactor evidence="2">
        <name>Mg(2+)</name>
        <dbReference type="ChEBI" id="CHEBI:18420"/>
    </cofactor>
</comment>
<dbReference type="OrthoDB" id="5377392at2759"/>
<evidence type="ECO:0000259" key="11">
    <source>
        <dbReference type="Pfam" id="PF04406"/>
    </source>
</evidence>
<evidence type="ECO:0000313" key="14">
    <source>
        <dbReference type="Proteomes" id="UP000095085"/>
    </source>
</evidence>